<organism evidence="1 2">
    <name type="scientific">Dreissena polymorpha</name>
    <name type="common">Zebra mussel</name>
    <name type="synonym">Mytilus polymorpha</name>
    <dbReference type="NCBI Taxonomy" id="45954"/>
    <lineage>
        <taxon>Eukaryota</taxon>
        <taxon>Metazoa</taxon>
        <taxon>Spiralia</taxon>
        <taxon>Lophotrochozoa</taxon>
        <taxon>Mollusca</taxon>
        <taxon>Bivalvia</taxon>
        <taxon>Autobranchia</taxon>
        <taxon>Heteroconchia</taxon>
        <taxon>Euheterodonta</taxon>
        <taxon>Imparidentia</taxon>
        <taxon>Neoheterodontei</taxon>
        <taxon>Myida</taxon>
        <taxon>Dreissenoidea</taxon>
        <taxon>Dreissenidae</taxon>
        <taxon>Dreissena</taxon>
    </lineage>
</organism>
<evidence type="ECO:0000313" key="1">
    <source>
        <dbReference type="EMBL" id="KAH3781788.1"/>
    </source>
</evidence>
<reference evidence="1" key="1">
    <citation type="journal article" date="2019" name="bioRxiv">
        <title>The Genome of the Zebra Mussel, Dreissena polymorpha: A Resource for Invasive Species Research.</title>
        <authorList>
            <person name="McCartney M.A."/>
            <person name="Auch B."/>
            <person name="Kono T."/>
            <person name="Mallez S."/>
            <person name="Zhang Y."/>
            <person name="Obille A."/>
            <person name="Becker A."/>
            <person name="Abrahante J.E."/>
            <person name="Garbe J."/>
            <person name="Badalamenti J.P."/>
            <person name="Herman A."/>
            <person name="Mangelson H."/>
            <person name="Liachko I."/>
            <person name="Sullivan S."/>
            <person name="Sone E.D."/>
            <person name="Koren S."/>
            <person name="Silverstein K.A.T."/>
            <person name="Beckman K.B."/>
            <person name="Gohl D.M."/>
        </authorList>
    </citation>
    <scope>NUCLEOTIDE SEQUENCE</scope>
    <source>
        <strain evidence="1">Duluth1</strain>
        <tissue evidence="1">Whole animal</tissue>
    </source>
</reference>
<feature type="non-terminal residue" evidence="1">
    <location>
        <position position="1"/>
    </location>
</feature>
<dbReference type="AlphaFoldDB" id="A0A9D4IRY2"/>
<sequence length="50" mass="5621">NDPRPEADDKRSSILKVEKEVRSLKAVNSSGVDNVTSELIMHGDEERIQQ</sequence>
<comment type="caution">
    <text evidence="1">The sequence shown here is derived from an EMBL/GenBank/DDBJ whole genome shotgun (WGS) entry which is preliminary data.</text>
</comment>
<protein>
    <submittedName>
        <fullName evidence="1">Uncharacterized protein</fullName>
    </submittedName>
</protein>
<accession>A0A9D4IRY2</accession>
<name>A0A9D4IRY2_DREPO</name>
<proteinExistence type="predicted"/>
<gene>
    <name evidence="1" type="ORF">DPMN_159693</name>
</gene>
<evidence type="ECO:0000313" key="2">
    <source>
        <dbReference type="Proteomes" id="UP000828390"/>
    </source>
</evidence>
<reference evidence="1" key="2">
    <citation type="submission" date="2020-11" db="EMBL/GenBank/DDBJ databases">
        <authorList>
            <person name="McCartney M.A."/>
            <person name="Auch B."/>
            <person name="Kono T."/>
            <person name="Mallez S."/>
            <person name="Becker A."/>
            <person name="Gohl D.M."/>
            <person name="Silverstein K.A.T."/>
            <person name="Koren S."/>
            <person name="Bechman K.B."/>
            <person name="Herman A."/>
            <person name="Abrahante J.E."/>
            <person name="Garbe J."/>
        </authorList>
    </citation>
    <scope>NUCLEOTIDE SEQUENCE</scope>
    <source>
        <strain evidence="1">Duluth1</strain>
        <tissue evidence="1">Whole animal</tissue>
    </source>
</reference>
<dbReference type="Proteomes" id="UP000828390">
    <property type="component" value="Unassembled WGS sequence"/>
</dbReference>
<keyword evidence="2" id="KW-1185">Reference proteome</keyword>
<dbReference type="EMBL" id="JAIWYP010000008">
    <property type="protein sequence ID" value="KAH3781788.1"/>
    <property type="molecule type" value="Genomic_DNA"/>
</dbReference>